<evidence type="ECO:0000313" key="3">
    <source>
        <dbReference type="EMBL" id="WPB84536.1"/>
    </source>
</evidence>
<dbReference type="InterPro" id="IPR024654">
    <property type="entry name" value="Calcineurin-like_PHP_lpxH"/>
</dbReference>
<name>A0ABZ0PGD3_9PROT</name>
<evidence type="ECO:0000256" key="1">
    <source>
        <dbReference type="ARBA" id="ARBA00008950"/>
    </source>
</evidence>
<dbReference type="Gene3D" id="3.60.21.10">
    <property type="match status" value="1"/>
</dbReference>
<feature type="domain" description="Calcineurin-like phosphoesterase" evidence="2">
    <location>
        <begin position="1"/>
        <end position="182"/>
    </location>
</feature>
<dbReference type="RefSeq" id="WP_318648497.1">
    <property type="nucleotide sequence ID" value="NZ_CP137852.1"/>
</dbReference>
<sequence>MRVAVIADVHGNRLALAAVLESVAAARPDLLIELGDAVSGPLWPAETYEMLAATGAVSVRGNHDRWVAEGAPETLGTTDRFTQARLSAAQRAALGARPMTWRGEGILGMHSLPDDDLTYVMHESTRHGIRERVPGEVEVLLPKPAGESLVLTAHTHRAHAMQLRDGRLVVNPGSVGQPAYTDTTPFPHVMQAGSPHARWALLERRGSAWRVNFHAIEYDWDAAASEAARHGRDDWSRALATGNLS</sequence>
<proteinExistence type="inferred from homology"/>
<dbReference type="InterPro" id="IPR029052">
    <property type="entry name" value="Metallo-depent_PP-like"/>
</dbReference>
<accession>A0ABZ0PGD3</accession>
<dbReference type="PANTHER" id="PTHR42850">
    <property type="entry name" value="METALLOPHOSPHOESTERASE"/>
    <property type="match status" value="1"/>
</dbReference>
<dbReference type="EMBL" id="CP137852">
    <property type="protein sequence ID" value="WPB84536.1"/>
    <property type="molecule type" value="Genomic_DNA"/>
</dbReference>
<keyword evidence="4" id="KW-1185">Reference proteome</keyword>
<evidence type="ECO:0000313" key="4">
    <source>
        <dbReference type="Proteomes" id="UP001305521"/>
    </source>
</evidence>
<dbReference type="Proteomes" id="UP001305521">
    <property type="component" value="Chromosome"/>
</dbReference>
<dbReference type="InterPro" id="IPR011152">
    <property type="entry name" value="Pesterase_MJ0912"/>
</dbReference>
<dbReference type="Pfam" id="PF12850">
    <property type="entry name" value="Metallophos_2"/>
    <property type="match status" value="1"/>
</dbReference>
<comment type="similarity">
    <text evidence="1">Belongs to the metallophosphoesterase superfamily. YfcE family.</text>
</comment>
<reference evidence="3 4" key="1">
    <citation type="submission" date="2023-11" db="EMBL/GenBank/DDBJ databases">
        <title>Arctic aerobic anoxygenic photoheterotroph Sediminicoccus rosea KRV36 adapts its photosynthesis to long days of polar summer.</title>
        <authorList>
            <person name="Tomasch J."/>
            <person name="Kopejtka K."/>
            <person name="Bily T."/>
            <person name="Gardiner A.T."/>
            <person name="Gardian Z."/>
            <person name="Shivaramu S."/>
            <person name="Koblizek M."/>
            <person name="Engelhardt F."/>
            <person name="Kaftan D."/>
        </authorList>
    </citation>
    <scope>NUCLEOTIDE SEQUENCE [LARGE SCALE GENOMIC DNA]</scope>
    <source>
        <strain evidence="3 4">R-30</strain>
    </source>
</reference>
<dbReference type="PIRSF" id="PIRSF000883">
    <property type="entry name" value="Pesterase_MJ0912"/>
    <property type="match status" value="1"/>
</dbReference>
<dbReference type="SUPFAM" id="SSF56300">
    <property type="entry name" value="Metallo-dependent phosphatases"/>
    <property type="match status" value="1"/>
</dbReference>
<gene>
    <name evidence="3" type="ORF">R9Z33_20865</name>
</gene>
<organism evidence="3 4">
    <name type="scientific">Sediminicoccus rosea</name>
    <dbReference type="NCBI Taxonomy" id="1225128"/>
    <lineage>
        <taxon>Bacteria</taxon>
        <taxon>Pseudomonadati</taxon>
        <taxon>Pseudomonadota</taxon>
        <taxon>Alphaproteobacteria</taxon>
        <taxon>Acetobacterales</taxon>
        <taxon>Roseomonadaceae</taxon>
        <taxon>Sediminicoccus</taxon>
    </lineage>
</organism>
<evidence type="ECO:0000259" key="2">
    <source>
        <dbReference type="Pfam" id="PF12850"/>
    </source>
</evidence>
<dbReference type="InterPro" id="IPR050126">
    <property type="entry name" value="Ap4A_hydrolase"/>
</dbReference>
<dbReference type="PANTHER" id="PTHR42850:SF2">
    <property type="entry name" value="BLL5683 PROTEIN"/>
    <property type="match status" value="1"/>
</dbReference>
<protein>
    <submittedName>
        <fullName evidence="3">Metallophosphoesterase family protein</fullName>
    </submittedName>
</protein>